<dbReference type="Pfam" id="PF25019">
    <property type="entry name" value="LRR_R13L1-DRL21"/>
    <property type="match status" value="1"/>
</dbReference>
<feature type="domain" description="Disease resistance protein winged helix" evidence="2">
    <location>
        <begin position="2"/>
        <end position="71"/>
    </location>
</feature>
<accession>A0AAD8JGD7</accession>
<dbReference type="PANTHER" id="PTHR47186:SF42">
    <property type="entry name" value="DISEASE RESISTANCE RPP13-LIKE PROTEIN 1"/>
    <property type="match status" value="1"/>
</dbReference>
<evidence type="ECO:0000259" key="3">
    <source>
        <dbReference type="Pfam" id="PF25019"/>
    </source>
</evidence>
<dbReference type="SUPFAM" id="SSF52058">
    <property type="entry name" value="L domain-like"/>
    <property type="match status" value="1"/>
</dbReference>
<dbReference type="PANTHER" id="PTHR47186">
    <property type="entry name" value="LEUCINE-RICH REPEAT-CONTAINING PROTEIN 57"/>
    <property type="match status" value="1"/>
</dbReference>
<dbReference type="InterPro" id="IPR032675">
    <property type="entry name" value="LRR_dom_sf"/>
</dbReference>
<comment type="caution">
    <text evidence="4">The sequence shown here is derived from an EMBL/GenBank/DDBJ whole genome shotgun (WGS) entry which is preliminary data.</text>
</comment>
<gene>
    <name evidence="4" type="ORF">POM88_001570</name>
</gene>
<feature type="domain" description="R13L1/DRL21-like LRR repeat region" evidence="3">
    <location>
        <begin position="244"/>
        <end position="345"/>
    </location>
</feature>
<dbReference type="AlphaFoldDB" id="A0AAD8JGD7"/>
<dbReference type="Gene3D" id="3.80.10.10">
    <property type="entry name" value="Ribonuclease Inhibitor"/>
    <property type="match status" value="1"/>
</dbReference>
<evidence type="ECO:0000259" key="2">
    <source>
        <dbReference type="Pfam" id="PF23559"/>
    </source>
</evidence>
<keyword evidence="1" id="KW-0547">Nucleotide-binding</keyword>
<name>A0AAD8JGD7_9APIA</name>
<reference evidence="4" key="1">
    <citation type="submission" date="2023-02" db="EMBL/GenBank/DDBJ databases">
        <title>Genome of toxic invasive species Heracleum sosnowskyi carries increased number of genes despite the absence of recent whole-genome duplications.</title>
        <authorList>
            <person name="Schelkunov M."/>
            <person name="Shtratnikova V."/>
            <person name="Makarenko M."/>
            <person name="Klepikova A."/>
            <person name="Omelchenko D."/>
            <person name="Novikova G."/>
            <person name="Obukhova E."/>
            <person name="Bogdanov V."/>
            <person name="Penin A."/>
            <person name="Logacheva M."/>
        </authorList>
    </citation>
    <scope>NUCLEOTIDE SEQUENCE</scope>
    <source>
        <strain evidence="4">Hsosn_3</strain>
        <tissue evidence="4">Leaf</tissue>
    </source>
</reference>
<dbReference type="Pfam" id="PF23559">
    <property type="entry name" value="WHD_DRP"/>
    <property type="match status" value="1"/>
</dbReference>
<evidence type="ECO:0000313" key="5">
    <source>
        <dbReference type="Proteomes" id="UP001237642"/>
    </source>
</evidence>
<protein>
    <submittedName>
        <fullName evidence="4">Uncharacterized protein</fullName>
    </submittedName>
</protein>
<keyword evidence="5" id="KW-1185">Reference proteome</keyword>
<organism evidence="4 5">
    <name type="scientific">Heracleum sosnowskyi</name>
    <dbReference type="NCBI Taxonomy" id="360622"/>
    <lineage>
        <taxon>Eukaryota</taxon>
        <taxon>Viridiplantae</taxon>
        <taxon>Streptophyta</taxon>
        <taxon>Embryophyta</taxon>
        <taxon>Tracheophyta</taxon>
        <taxon>Spermatophyta</taxon>
        <taxon>Magnoliopsida</taxon>
        <taxon>eudicotyledons</taxon>
        <taxon>Gunneridae</taxon>
        <taxon>Pentapetalae</taxon>
        <taxon>asterids</taxon>
        <taxon>campanulids</taxon>
        <taxon>Apiales</taxon>
        <taxon>Apiaceae</taxon>
        <taxon>Apioideae</taxon>
        <taxon>apioid superclade</taxon>
        <taxon>Tordylieae</taxon>
        <taxon>Tordyliinae</taxon>
        <taxon>Heracleum</taxon>
    </lineage>
</organism>
<evidence type="ECO:0000313" key="4">
    <source>
        <dbReference type="EMBL" id="KAK1401965.1"/>
    </source>
</evidence>
<evidence type="ECO:0000256" key="1">
    <source>
        <dbReference type="ARBA" id="ARBA00022741"/>
    </source>
</evidence>
<dbReference type="EMBL" id="JAUIZM010000001">
    <property type="protein sequence ID" value="KAK1401965.1"/>
    <property type="molecule type" value="Genomic_DNA"/>
</dbReference>
<dbReference type="InterPro" id="IPR056789">
    <property type="entry name" value="LRR_R13L1-DRL21"/>
</dbReference>
<sequence>MPKDSVIYKDELIQIWMALGFLLPPKDSYALMEAIGNDYFNILLWNSLLQDLERDEFGNITTFKMHDLGQELSKHHSITLEAVQELNHISKSIYLRLNTGVPNIKPTILKKNFERVQVLYAKARILGDVLPYFKHLTVLVLNTNEDIELPRSLSKMKYLKYLDISCFCSRLPSYISEFCNLQTLRVWKLDEVPKKFCNLINLRHLFIKMAYSKSRCMFVGIERLTCLQTLPHFVVSRVQNCIVGQLGGLKHLKGKLELYGLGNRYSMDEAREASLCTKSNIELLKLEWSKNEDEVENREYNDEEVMKGLKPHANLKELTIVHFKGQKFASWITMMINLVKITLNRRLQGLESLYT</sequence>
<reference evidence="4" key="2">
    <citation type="submission" date="2023-05" db="EMBL/GenBank/DDBJ databases">
        <authorList>
            <person name="Schelkunov M.I."/>
        </authorList>
    </citation>
    <scope>NUCLEOTIDE SEQUENCE</scope>
    <source>
        <strain evidence="4">Hsosn_3</strain>
        <tissue evidence="4">Leaf</tissue>
    </source>
</reference>
<dbReference type="Proteomes" id="UP001237642">
    <property type="component" value="Unassembled WGS sequence"/>
</dbReference>
<proteinExistence type="predicted"/>
<dbReference type="InterPro" id="IPR058922">
    <property type="entry name" value="WHD_DRP"/>
</dbReference>